<name>A0A1A9VJ59_GLOAU</name>
<dbReference type="AlphaFoldDB" id="A0A1A9VJ59"/>
<keyword evidence="2" id="KW-1185">Reference proteome</keyword>
<organism evidence="1 2">
    <name type="scientific">Glossina austeni</name>
    <name type="common">Savannah tsetse fly</name>
    <dbReference type="NCBI Taxonomy" id="7395"/>
    <lineage>
        <taxon>Eukaryota</taxon>
        <taxon>Metazoa</taxon>
        <taxon>Ecdysozoa</taxon>
        <taxon>Arthropoda</taxon>
        <taxon>Hexapoda</taxon>
        <taxon>Insecta</taxon>
        <taxon>Pterygota</taxon>
        <taxon>Neoptera</taxon>
        <taxon>Endopterygota</taxon>
        <taxon>Diptera</taxon>
        <taxon>Brachycera</taxon>
        <taxon>Muscomorpha</taxon>
        <taxon>Hippoboscoidea</taxon>
        <taxon>Glossinidae</taxon>
        <taxon>Glossina</taxon>
    </lineage>
</organism>
<evidence type="ECO:0000313" key="2">
    <source>
        <dbReference type="Proteomes" id="UP000078200"/>
    </source>
</evidence>
<sequence length="149" mass="18157">MEKKKKKEKEQQKSIDNIKRKMSMLLLLLKVYMYFMYSVAAATRPLSTQPLKFLVHLCRKLGRGVPKKPGQDEFRWTDVVHKTNDAKKLAVYPSSQLFYKYIQYQQPNIAIICICNQHQHRRHRHRHRHRHRRHYYRQLLAMAFYFSLL</sequence>
<accession>A0A1A9VJ59</accession>
<dbReference type="EnsemblMetazoa" id="GAUT039091-RA">
    <property type="protein sequence ID" value="GAUT039091-PA"/>
    <property type="gene ID" value="GAUT039091"/>
</dbReference>
<protein>
    <submittedName>
        <fullName evidence="1">Uncharacterized protein</fullName>
    </submittedName>
</protein>
<dbReference type="VEuPathDB" id="VectorBase:GAUT039091"/>
<reference evidence="1" key="1">
    <citation type="submission" date="2020-05" db="UniProtKB">
        <authorList>
            <consortium name="EnsemblMetazoa"/>
        </authorList>
    </citation>
    <scope>IDENTIFICATION</scope>
    <source>
        <strain evidence="1">TTRI</strain>
    </source>
</reference>
<dbReference type="Proteomes" id="UP000078200">
    <property type="component" value="Unassembled WGS sequence"/>
</dbReference>
<proteinExistence type="predicted"/>
<evidence type="ECO:0000313" key="1">
    <source>
        <dbReference type="EnsemblMetazoa" id="GAUT039091-PA"/>
    </source>
</evidence>